<dbReference type="EMBL" id="PYEP01000004">
    <property type="protein sequence ID" value="PSN07534.1"/>
    <property type="molecule type" value="Genomic_DNA"/>
</dbReference>
<evidence type="ECO:0000313" key="5">
    <source>
        <dbReference type="Proteomes" id="UP000240212"/>
    </source>
</evidence>
<dbReference type="RefSeq" id="WP_106877168.1">
    <property type="nucleotide sequence ID" value="NZ_PYEP01000004.1"/>
</dbReference>
<dbReference type="CDD" id="cd04301">
    <property type="entry name" value="NAT_SF"/>
    <property type="match status" value="1"/>
</dbReference>
<gene>
    <name evidence="4" type="ORF">C7G83_10355</name>
</gene>
<accession>A0A2P8VJ05</accession>
<dbReference type="OrthoDB" id="9775804at2"/>
<feature type="domain" description="N-acetyltransferase" evidence="3">
    <location>
        <begin position="6"/>
        <end position="145"/>
    </location>
</feature>
<comment type="caution">
    <text evidence="4">The sequence shown here is derived from an EMBL/GenBank/DDBJ whole genome shotgun (WGS) entry which is preliminary data.</text>
</comment>
<dbReference type="PANTHER" id="PTHR43626:SF4">
    <property type="entry name" value="GCN5-RELATED N-ACETYLTRANSFERASE 2, CHLOROPLASTIC"/>
    <property type="match status" value="1"/>
</dbReference>
<evidence type="ECO:0000256" key="1">
    <source>
        <dbReference type="ARBA" id="ARBA00022679"/>
    </source>
</evidence>
<reference evidence="4 5" key="1">
    <citation type="submission" date="2018-03" db="EMBL/GenBank/DDBJ databases">
        <title>Draft genome sequence of the first documented clinical Siccibacter turicensis isolate in Austria.</title>
        <authorList>
            <person name="Lepuschitz S."/>
            <person name="Pekard-Amenitsch S."/>
            <person name="Haunold R."/>
            <person name="Schill S."/>
            <person name="Mach R."/>
            <person name="Allerberger F."/>
            <person name="Ruppitsch W."/>
            <person name="Forsythe S.J."/>
        </authorList>
    </citation>
    <scope>NUCLEOTIDE SEQUENCE [LARGE SCALE GENOMIC DNA]</scope>
    <source>
        <strain evidence="4 5">6100069499-17</strain>
    </source>
</reference>
<evidence type="ECO:0000259" key="3">
    <source>
        <dbReference type="PROSITE" id="PS51186"/>
    </source>
</evidence>
<keyword evidence="5" id="KW-1185">Reference proteome</keyword>
<keyword evidence="2" id="KW-0012">Acyltransferase</keyword>
<dbReference type="AlphaFoldDB" id="A0A2P8VJ05"/>
<keyword evidence="1 4" id="KW-0808">Transferase</keyword>
<dbReference type="GO" id="GO:0008080">
    <property type="term" value="F:N-acetyltransferase activity"/>
    <property type="evidence" value="ECO:0007669"/>
    <property type="project" value="InterPro"/>
</dbReference>
<name>A0A2P8VJ05_9ENTR</name>
<evidence type="ECO:0000256" key="2">
    <source>
        <dbReference type="ARBA" id="ARBA00023315"/>
    </source>
</evidence>
<dbReference type="STRING" id="1388748.GCA_000463155_02248"/>
<dbReference type="InterPro" id="IPR016181">
    <property type="entry name" value="Acyl_CoA_acyltransferase"/>
</dbReference>
<dbReference type="Pfam" id="PF00583">
    <property type="entry name" value="Acetyltransf_1"/>
    <property type="match status" value="1"/>
</dbReference>
<protein>
    <submittedName>
        <fullName evidence="4">GNAT family N-acetyltransferase</fullName>
    </submittedName>
</protein>
<evidence type="ECO:0000313" key="4">
    <source>
        <dbReference type="EMBL" id="PSN07534.1"/>
    </source>
</evidence>
<proteinExistence type="predicted"/>
<organism evidence="4 5">
    <name type="scientific">Siccibacter turicensis</name>
    <dbReference type="NCBI Taxonomy" id="357233"/>
    <lineage>
        <taxon>Bacteria</taxon>
        <taxon>Pseudomonadati</taxon>
        <taxon>Pseudomonadota</taxon>
        <taxon>Gammaproteobacteria</taxon>
        <taxon>Enterobacterales</taxon>
        <taxon>Enterobacteriaceae</taxon>
        <taxon>Siccibacter</taxon>
    </lineage>
</organism>
<dbReference type="PROSITE" id="PS51186">
    <property type="entry name" value="GNAT"/>
    <property type="match status" value="1"/>
</dbReference>
<dbReference type="Gene3D" id="3.40.630.30">
    <property type="match status" value="1"/>
</dbReference>
<dbReference type="InterPro" id="IPR045039">
    <property type="entry name" value="NSI-like"/>
</dbReference>
<dbReference type="InterPro" id="IPR000182">
    <property type="entry name" value="GNAT_dom"/>
</dbReference>
<dbReference type="GO" id="GO:0005737">
    <property type="term" value="C:cytoplasm"/>
    <property type="evidence" value="ECO:0007669"/>
    <property type="project" value="TreeGrafter"/>
</dbReference>
<dbReference type="PANTHER" id="PTHR43626">
    <property type="entry name" value="ACYL-COA N-ACYLTRANSFERASE"/>
    <property type="match status" value="1"/>
</dbReference>
<sequence length="145" mass="16355">MTLQLLTKKTCPEPDWKILANLIERGGLNARDPQLVAQAFTNSAFCWYGFHDGKLIATARAISDLTWASYLADVVVDPDYQGRGYGAQLMDEIAQTLLPFGKIFIYSVCDKVEFYKRYNFHLLTTGMVAASDERISAMRQQGYIT</sequence>
<dbReference type="Proteomes" id="UP000240212">
    <property type="component" value="Unassembled WGS sequence"/>
</dbReference>
<dbReference type="SUPFAM" id="SSF55729">
    <property type="entry name" value="Acyl-CoA N-acyltransferases (Nat)"/>
    <property type="match status" value="1"/>
</dbReference>